<dbReference type="PANTHER" id="PTHR19305:SF9">
    <property type="entry name" value="SYNAPTOSOMAL-ASSOCIATED PROTEIN 29"/>
    <property type="match status" value="1"/>
</dbReference>
<dbReference type="SUPFAM" id="SSF58038">
    <property type="entry name" value="SNARE fusion complex"/>
    <property type="match status" value="2"/>
</dbReference>
<gene>
    <name evidence="5" type="ORF">THASP1DRAFT_8357</name>
</gene>
<keyword evidence="2" id="KW-0175">Coiled coil</keyword>
<name>A0A4P9XG96_9FUNG</name>
<dbReference type="STRING" id="78915.A0A4P9XG96"/>
<evidence type="ECO:0000313" key="6">
    <source>
        <dbReference type="Proteomes" id="UP000271241"/>
    </source>
</evidence>
<dbReference type="EMBL" id="KZ993579">
    <property type="protein sequence ID" value="RKP04622.1"/>
    <property type="molecule type" value="Genomic_DNA"/>
</dbReference>
<dbReference type="GO" id="GO:0005484">
    <property type="term" value="F:SNAP receptor activity"/>
    <property type="evidence" value="ECO:0007669"/>
    <property type="project" value="TreeGrafter"/>
</dbReference>
<keyword evidence="6" id="KW-1185">Reference proteome</keyword>
<accession>A0A4P9XG96</accession>
<dbReference type="GO" id="GO:0019905">
    <property type="term" value="F:syntaxin binding"/>
    <property type="evidence" value="ECO:0007669"/>
    <property type="project" value="TreeGrafter"/>
</dbReference>
<dbReference type="GO" id="GO:0006906">
    <property type="term" value="P:vesicle fusion"/>
    <property type="evidence" value="ECO:0007669"/>
    <property type="project" value="TreeGrafter"/>
</dbReference>
<dbReference type="AlphaFoldDB" id="A0A4P9XG96"/>
<feature type="compositionally biased region" description="Basic and acidic residues" evidence="3">
    <location>
        <begin position="150"/>
        <end position="163"/>
    </location>
</feature>
<evidence type="ECO:0000256" key="2">
    <source>
        <dbReference type="SAM" id="Coils"/>
    </source>
</evidence>
<evidence type="ECO:0000259" key="4">
    <source>
        <dbReference type="PROSITE" id="PS50192"/>
    </source>
</evidence>
<dbReference type="GO" id="GO:0006887">
    <property type="term" value="P:exocytosis"/>
    <property type="evidence" value="ECO:0007669"/>
    <property type="project" value="TreeGrafter"/>
</dbReference>
<dbReference type="CDD" id="cd15886">
    <property type="entry name" value="SNARE_SEC9N"/>
    <property type="match status" value="1"/>
</dbReference>
<feature type="non-terminal residue" evidence="5">
    <location>
        <position position="206"/>
    </location>
</feature>
<dbReference type="Proteomes" id="UP000271241">
    <property type="component" value="Unassembled WGS sequence"/>
</dbReference>
<feature type="domain" description="T-SNARE coiled-coil homology" evidence="4">
    <location>
        <begin position="15"/>
        <end position="77"/>
    </location>
</feature>
<dbReference type="GO" id="GO:0005886">
    <property type="term" value="C:plasma membrane"/>
    <property type="evidence" value="ECO:0007669"/>
    <property type="project" value="TreeGrafter"/>
</dbReference>
<dbReference type="InterPro" id="IPR000727">
    <property type="entry name" value="T_SNARE_dom"/>
</dbReference>
<feature type="non-terminal residue" evidence="5">
    <location>
        <position position="1"/>
    </location>
</feature>
<protein>
    <recommendedName>
        <fullName evidence="4">t-SNARE coiled-coil homology domain-containing protein</fullName>
    </recommendedName>
</protein>
<dbReference type="PROSITE" id="PS50192">
    <property type="entry name" value="T_SNARE"/>
    <property type="match status" value="2"/>
</dbReference>
<dbReference type="Gene3D" id="1.20.5.110">
    <property type="match status" value="2"/>
</dbReference>
<dbReference type="OrthoDB" id="18679at2759"/>
<feature type="domain" description="T-SNARE coiled-coil homology" evidence="4">
    <location>
        <begin position="168"/>
        <end position="206"/>
    </location>
</feature>
<feature type="region of interest" description="Disordered" evidence="3">
    <location>
        <begin position="134"/>
        <end position="171"/>
    </location>
</feature>
<reference evidence="6" key="1">
    <citation type="journal article" date="2018" name="Nat. Microbiol.">
        <title>Leveraging single-cell genomics to expand the fungal tree of life.</title>
        <authorList>
            <person name="Ahrendt S.R."/>
            <person name="Quandt C.A."/>
            <person name="Ciobanu D."/>
            <person name="Clum A."/>
            <person name="Salamov A."/>
            <person name="Andreopoulos B."/>
            <person name="Cheng J.F."/>
            <person name="Woyke T."/>
            <person name="Pelin A."/>
            <person name="Henrissat B."/>
            <person name="Reynolds N.K."/>
            <person name="Benny G.L."/>
            <person name="Smith M.E."/>
            <person name="James T.Y."/>
            <person name="Grigoriev I.V."/>
        </authorList>
    </citation>
    <scope>NUCLEOTIDE SEQUENCE [LARGE SCALE GENOMIC DNA]</scope>
    <source>
        <strain evidence="6">RSA 1356</strain>
    </source>
</reference>
<organism evidence="5 6">
    <name type="scientific">Thamnocephalis sphaerospora</name>
    <dbReference type="NCBI Taxonomy" id="78915"/>
    <lineage>
        <taxon>Eukaryota</taxon>
        <taxon>Fungi</taxon>
        <taxon>Fungi incertae sedis</taxon>
        <taxon>Zoopagomycota</taxon>
        <taxon>Zoopagomycotina</taxon>
        <taxon>Zoopagomycetes</taxon>
        <taxon>Zoopagales</taxon>
        <taxon>Sigmoideomycetaceae</taxon>
        <taxon>Thamnocephalis</taxon>
    </lineage>
</organism>
<sequence>QDDEEDVEGIKRQIHAVKQDTLASSRNAVQKVRETEAMAEKTLTTLGQQGEQLINVERQLDMADLHAERAAEKTDELKRLNRSIFRPNFKNPFTSKKRAEQELARKQQEHEEYMRKRADLHTADYQTKQRINNATSTSYGSGNRDAYQSARDRYGDESGRYTFEDEDPSVEREIDDNLNVLSDSMNRLKMMGGAMRDELSVQNDRL</sequence>
<feature type="coiled-coil region" evidence="2">
    <location>
        <begin position="63"/>
        <end position="123"/>
    </location>
</feature>
<evidence type="ECO:0000256" key="1">
    <source>
        <dbReference type="ARBA" id="ARBA00009480"/>
    </source>
</evidence>
<dbReference type="GO" id="GO:0031201">
    <property type="term" value="C:SNARE complex"/>
    <property type="evidence" value="ECO:0007669"/>
    <property type="project" value="TreeGrafter"/>
</dbReference>
<dbReference type="PANTHER" id="PTHR19305">
    <property type="entry name" value="SYNAPTOSOMAL ASSOCIATED PROTEIN"/>
    <property type="match status" value="1"/>
</dbReference>
<evidence type="ECO:0000256" key="3">
    <source>
        <dbReference type="SAM" id="MobiDB-lite"/>
    </source>
</evidence>
<comment type="similarity">
    <text evidence="1">Belongs to the SNAP-25 family.</text>
</comment>
<proteinExistence type="inferred from homology"/>
<evidence type="ECO:0000313" key="5">
    <source>
        <dbReference type="EMBL" id="RKP04622.1"/>
    </source>
</evidence>